<reference evidence="3" key="1">
    <citation type="journal article" date="2020" name="Fungal Divers.">
        <title>Resolving the Mortierellaceae phylogeny through synthesis of multi-gene phylogenetics and phylogenomics.</title>
        <authorList>
            <person name="Vandepol N."/>
            <person name="Liber J."/>
            <person name="Desiro A."/>
            <person name="Na H."/>
            <person name="Kennedy M."/>
            <person name="Barry K."/>
            <person name="Grigoriev I.V."/>
            <person name="Miller A.N."/>
            <person name="O'Donnell K."/>
            <person name="Stajich J.E."/>
            <person name="Bonito G."/>
        </authorList>
    </citation>
    <scope>NUCLEOTIDE SEQUENCE</scope>
    <source>
        <strain evidence="3">BC1065</strain>
    </source>
</reference>
<evidence type="ECO:0000313" key="4">
    <source>
        <dbReference type="Proteomes" id="UP000807716"/>
    </source>
</evidence>
<keyword evidence="2" id="KW-0732">Signal</keyword>
<keyword evidence="4" id="KW-1185">Reference proteome</keyword>
<name>A0A9P6QC44_9FUNG</name>
<feature type="region of interest" description="Disordered" evidence="1">
    <location>
        <begin position="160"/>
        <end position="185"/>
    </location>
</feature>
<proteinExistence type="predicted"/>
<dbReference type="Proteomes" id="UP000807716">
    <property type="component" value="Unassembled WGS sequence"/>
</dbReference>
<evidence type="ECO:0000256" key="1">
    <source>
        <dbReference type="SAM" id="MobiDB-lite"/>
    </source>
</evidence>
<dbReference type="OrthoDB" id="2260257at2759"/>
<gene>
    <name evidence="3" type="ORF">DFQ27_001140</name>
</gene>
<comment type="caution">
    <text evidence="3">The sequence shown here is derived from an EMBL/GenBank/DDBJ whole genome shotgun (WGS) entry which is preliminary data.</text>
</comment>
<accession>A0A9P6QC44</accession>
<protein>
    <submittedName>
        <fullName evidence="3">Uncharacterized protein</fullName>
    </submittedName>
</protein>
<feature type="chain" id="PRO_5040167739" evidence="2">
    <location>
        <begin position="23"/>
        <end position="209"/>
    </location>
</feature>
<feature type="compositionally biased region" description="Low complexity" evidence="1">
    <location>
        <begin position="160"/>
        <end position="182"/>
    </location>
</feature>
<sequence length="209" mass="21209">MKNIIVATAAVAAFSVAVSAQAKSPLPKTPTSSAPAATPTTPAATSIYFTLPIEATEWKTGQNEVKWNSTCTFAPNATFPIQLFELLPGAQYQTAVPGVGPIGNWTCTALAKNKEASTNVIVPATVRTGKYSIFVNTDGVSADKQSFSATFSILGANPVTSSTRPATSTSTPSKTATLPTPSQTGAASSVKAGSAMALAVIAAIGSLVL</sequence>
<evidence type="ECO:0000313" key="3">
    <source>
        <dbReference type="EMBL" id="KAG0264553.1"/>
    </source>
</evidence>
<evidence type="ECO:0000256" key="2">
    <source>
        <dbReference type="SAM" id="SignalP"/>
    </source>
</evidence>
<dbReference type="EMBL" id="JAAAJB010000136">
    <property type="protein sequence ID" value="KAG0264553.1"/>
    <property type="molecule type" value="Genomic_DNA"/>
</dbReference>
<feature type="signal peptide" evidence="2">
    <location>
        <begin position="1"/>
        <end position="22"/>
    </location>
</feature>
<organism evidence="3 4">
    <name type="scientific">Actinomortierella ambigua</name>
    <dbReference type="NCBI Taxonomy" id="1343610"/>
    <lineage>
        <taxon>Eukaryota</taxon>
        <taxon>Fungi</taxon>
        <taxon>Fungi incertae sedis</taxon>
        <taxon>Mucoromycota</taxon>
        <taxon>Mortierellomycotina</taxon>
        <taxon>Mortierellomycetes</taxon>
        <taxon>Mortierellales</taxon>
        <taxon>Mortierellaceae</taxon>
        <taxon>Actinomortierella</taxon>
    </lineage>
</organism>
<dbReference type="AlphaFoldDB" id="A0A9P6QC44"/>